<keyword evidence="2" id="KW-1003">Cell membrane</keyword>
<dbReference type="GO" id="GO:0071555">
    <property type="term" value="P:cell wall organization"/>
    <property type="evidence" value="ECO:0007669"/>
    <property type="project" value="UniProtKB-KW"/>
</dbReference>
<organism evidence="19 20">
    <name type="scientific">Paenibacillus mucilaginosus (strain KNP414)</name>
    <dbReference type="NCBI Taxonomy" id="1036673"/>
    <lineage>
        <taxon>Bacteria</taxon>
        <taxon>Bacillati</taxon>
        <taxon>Bacillota</taxon>
        <taxon>Bacilli</taxon>
        <taxon>Bacillales</taxon>
        <taxon>Paenibacillaceae</taxon>
        <taxon>Paenibacillus</taxon>
    </lineage>
</organism>
<comment type="catalytic activity">
    <reaction evidence="13">
        <text>Preferential cleavage: (Ac)2-L-Lys-D-Ala-|-D-Ala. Also transpeptidation of peptidyl-alanyl moieties that are N-acyl substituents of D-alanine.</text>
        <dbReference type="EC" id="3.4.16.4"/>
    </reaction>
</comment>
<evidence type="ECO:0000256" key="6">
    <source>
        <dbReference type="ARBA" id="ARBA00022679"/>
    </source>
</evidence>
<accession>F8F8Z7</accession>
<dbReference type="PATRIC" id="fig|1036673.3.peg.3590"/>
<dbReference type="InterPro" id="IPR023346">
    <property type="entry name" value="Lysozyme-like_dom_sf"/>
</dbReference>
<dbReference type="EMBL" id="CP002869">
    <property type="protein sequence ID" value="AEI42445.1"/>
    <property type="molecule type" value="Genomic_DNA"/>
</dbReference>
<keyword evidence="9" id="KW-0573">Peptidoglycan synthesis</keyword>
<dbReference type="RefSeq" id="WP_013917601.1">
    <property type="nucleotide sequence ID" value="NC_015690.1"/>
</dbReference>
<evidence type="ECO:0000256" key="13">
    <source>
        <dbReference type="ARBA" id="ARBA00034000"/>
    </source>
</evidence>
<evidence type="ECO:0000256" key="5">
    <source>
        <dbReference type="ARBA" id="ARBA00022676"/>
    </source>
</evidence>
<dbReference type="Proteomes" id="UP000006620">
    <property type="component" value="Chromosome"/>
</dbReference>
<dbReference type="CDD" id="cd00063">
    <property type="entry name" value="FN3"/>
    <property type="match status" value="1"/>
</dbReference>
<evidence type="ECO:0000313" key="20">
    <source>
        <dbReference type="Proteomes" id="UP000006620"/>
    </source>
</evidence>
<feature type="transmembrane region" description="Helical" evidence="16">
    <location>
        <begin position="39"/>
        <end position="59"/>
    </location>
</feature>
<dbReference type="GO" id="GO:0005886">
    <property type="term" value="C:plasma membrane"/>
    <property type="evidence" value="ECO:0007669"/>
    <property type="project" value="UniProtKB-SubCell"/>
</dbReference>
<evidence type="ECO:0000256" key="12">
    <source>
        <dbReference type="ARBA" id="ARBA00023316"/>
    </source>
</evidence>
<keyword evidence="10 16" id="KW-0472">Membrane</keyword>
<dbReference type="KEGG" id="pms:KNP414_03907"/>
<dbReference type="SUPFAM" id="SSF53955">
    <property type="entry name" value="Lysozyme-like"/>
    <property type="match status" value="1"/>
</dbReference>
<evidence type="ECO:0000256" key="4">
    <source>
        <dbReference type="ARBA" id="ARBA00022670"/>
    </source>
</evidence>
<dbReference type="PANTHER" id="PTHR32282:SF11">
    <property type="entry name" value="PENICILLIN-BINDING PROTEIN 1B"/>
    <property type="match status" value="1"/>
</dbReference>
<evidence type="ECO:0000256" key="7">
    <source>
        <dbReference type="ARBA" id="ARBA00022801"/>
    </source>
</evidence>
<feature type="domain" description="Glycosyl transferase family 51" evidence="18">
    <location>
        <begin position="93"/>
        <end position="281"/>
    </location>
</feature>
<keyword evidence="7" id="KW-0378">Hydrolase</keyword>
<proteinExistence type="predicted"/>
<dbReference type="Gene3D" id="2.60.40.10">
    <property type="entry name" value="Immunoglobulins"/>
    <property type="match status" value="2"/>
</dbReference>
<dbReference type="SUPFAM" id="SSF49265">
    <property type="entry name" value="Fibronectin type III"/>
    <property type="match status" value="1"/>
</dbReference>
<evidence type="ECO:0000256" key="9">
    <source>
        <dbReference type="ARBA" id="ARBA00022984"/>
    </source>
</evidence>
<evidence type="ECO:0000256" key="2">
    <source>
        <dbReference type="ARBA" id="ARBA00022475"/>
    </source>
</evidence>
<dbReference type="GO" id="GO:0008658">
    <property type="term" value="F:penicillin binding"/>
    <property type="evidence" value="ECO:0007669"/>
    <property type="project" value="InterPro"/>
</dbReference>
<dbReference type="SUPFAM" id="SSF56601">
    <property type="entry name" value="beta-lactamase/transpeptidase-like"/>
    <property type="match status" value="1"/>
</dbReference>
<dbReference type="InterPro" id="IPR036116">
    <property type="entry name" value="FN3_sf"/>
</dbReference>
<dbReference type="GO" id="GO:0008360">
    <property type="term" value="P:regulation of cell shape"/>
    <property type="evidence" value="ECO:0007669"/>
    <property type="project" value="UniProtKB-KW"/>
</dbReference>
<evidence type="ECO:0000256" key="15">
    <source>
        <dbReference type="SAM" id="MobiDB-lite"/>
    </source>
</evidence>
<dbReference type="Gene3D" id="1.10.3810.10">
    <property type="entry name" value="Biosynthetic peptidoglycan transglycosylase-like"/>
    <property type="match status" value="1"/>
</dbReference>
<dbReference type="GO" id="GO:0009252">
    <property type="term" value="P:peptidoglycan biosynthetic process"/>
    <property type="evidence" value="ECO:0007669"/>
    <property type="project" value="UniProtKB-KW"/>
</dbReference>
<dbReference type="InterPro" id="IPR050396">
    <property type="entry name" value="Glycosyltr_51/Transpeptidase"/>
</dbReference>
<feature type="region of interest" description="Disordered" evidence="15">
    <location>
        <begin position="807"/>
        <end position="836"/>
    </location>
</feature>
<evidence type="ECO:0000256" key="14">
    <source>
        <dbReference type="ARBA" id="ARBA00049902"/>
    </source>
</evidence>
<gene>
    <name evidence="19" type="ordered locus">KNP414_03907</name>
</gene>
<evidence type="ECO:0000313" key="19">
    <source>
        <dbReference type="EMBL" id="AEI42445.1"/>
    </source>
</evidence>
<keyword evidence="6" id="KW-0808">Transferase</keyword>
<evidence type="ECO:0000256" key="8">
    <source>
        <dbReference type="ARBA" id="ARBA00022960"/>
    </source>
</evidence>
<name>F8F8Z7_PAEMK</name>
<dbReference type="InterPro" id="IPR001460">
    <property type="entry name" value="PCN-bd_Tpept"/>
</dbReference>
<keyword evidence="5" id="KW-0328">Glycosyltransferase</keyword>
<keyword evidence="4" id="KW-0645">Protease</keyword>
<evidence type="ECO:0000256" key="3">
    <source>
        <dbReference type="ARBA" id="ARBA00022645"/>
    </source>
</evidence>
<evidence type="ECO:0000256" key="1">
    <source>
        <dbReference type="ARBA" id="ARBA00004236"/>
    </source>
</evidence>
<evidence type="ECO:0000256" key="16">
    <source>
        <dbReference type="SAM" id="Phobius"/>
    </source>
</evidence>
<dbReference type="HOGENOM" id="CLU_006354_2_0_9"/>
<reference evidence="20" key="1">
    <citation type="submission" date="2011-06" db="EMBL/GenBank/DDBJ databases">
        <title>Complete genome sequence of Paenibacillus mucilaginosus KNP414.</title>
        <authorList>
            <person name="Wang J."/>
            <person name="Hu S."/>
            <person name="Hu X."/>
            <person name="Zhang B."/>
            <person name="Dong D."/>
            <person name="Zhang S."/>
            <person name="Zhao K."/>
            <person name="Wu D."/>
        </authorList>
    </citation>
    <scope>NUCLEOTIDE SEQUENCE [LARGE SCALE GENOMIC DNA]</scope>
    <source>
        <strain evidence="20">KNP414</strain>
    </source>
</reference>
<keyword evidence="16" id="KW-1133">Transmembrane helix</keyword>
<dbReference type="InterPro" id="IPR013783">
    <property type="entry name" value="Ig-like_fold"/>
</dbReference>
<dbReference type="AlphaFoldDB" id="F8F8Z7"/>
<keyword evidence="16" id="KW-0812">Transmembrane</keyword>
<evidence type="ECO:0000259" key="17">
    <source>
        <dbReference type="Pfam" id="PF00905"/>
    </source>
</evidence>
<dbReference type="InterPro" id="IPR001264">
    <property type="entry name" value="Glyco_trans_51"/>
</dbReference>
<dbReference type="Pfam" id="PF00912">
    <property type="entry name" value="Transgly"/>
    <property type="match status" value="1"/>
</dbReference>
<feature type="domain" description="Penicillin-binding protein transpeptidase" evidence="17">
    <location>
        <begin position="400"/>
        <end position="674"/>
    </location>
</feature>
<sequence length="1057" mass="116501">MELDQEKVTEKQTKEAKKPRSYKRAFFTAGKVTLSGIKWLFILGLVACFLGGGAAFGYVTSLVKDDPVRSKESMLKEMQDDALTGFVYFRDDSVVGQLRTEEDRRMVALNDIPQHVLDAVFAIEDKNFYEHNGVDLKGTARAVVQKLLKEDVQTGGSTITQQLARRVFLTLSRDDSRKAKEILLAMRMERLMSKDEILLAYLNKIPYGNGSSGYNVYGIKAAAKGIFNIDDLSKLNLAQAAYLAGLPQQPSNYSAFTSKGEVDGAAFKRAVQRQQLVLRRMLEEGKITDAQYQEALQFDLKSTLAEKVKRAYTEYPYLMIEVEREAAKALLKAENPKLDPKESPEEYAEALKSMQTKLSRGGYHVYTTIDKDIYSSMRAIAADEKNFTPEDKVKGMEQIGAVLMDSKTSAILGMIEGRDFWKEQLNHATQAYRQPGSTMKPIAAYIPAMEAGTIQPASVIDDVPIILKDGSRGYHIPENWDDGYHGLITVRRAFNQSYNIPAIKLFLNDVGIEKAWTFANQIGVTSVGEEDYVAQTGVIGGLRRGVTVKELTNAYATMGNKGVFNEAYMIRKITDSNGKVVFEHQLQSNPVFSEQTAYLITDMMRTVITSGTATDLMKTFKHYGKVPIVGKTGSTQDDADAWFMGYTPDITLGVWAGYDLPVHKLSKKTGGTNRAKNIWAMVMDTTIEKHPELFPTKTFERPADIVEMTVSSLSGKLPSNATSRAGKLTTDLFNKKYVPTEEDNVMVRLPVITYNGINYIAREGTPSDFVEEKSVIKRPEPLGKLFRELRSIISKLPADRKRSLDFYKPKDYAQDAPSETDPRKDDGNAPNAPTTVVATRSGESNVITFGASDSGDAVGYRLYRSVNGGSFQRVGGVVFAGDETKFTDTSSSGGTFGYYVTTVDVAGKESSPSKAAYTDGTTMDLLFGAGTGEPAKTEDDKKADSSDDKKSSEKESDDDKDSTPAPKSVPSIPSGVTVKSSGGGIELKWKANPEKEKVTQYNVYFSDKENGKYSKIGTVKGGTEFKYYAVSTEGYYIVSATNEAGESKSSVAVRSKK</sequence>
<keyword evidence="12" id="KW-0961">Cell wall biogenesis/degradation</keyword>
<dbReference type="GO" id="GO:0006508">
    <property type="term" value="P:proteolysis"/>
    <property type="evidence" value="ECO:0007669"/>
    <property type="project" value="UniProtKB-KW"/>
</dbReference>
<dbReference type="InterPro" id="IPR036950">
    <property type="entry name" value="PBP_transglycosylase"/>
</dbReference>
<protein>
    <submittedName>
        <fullName evidence="19">Penicillin-binding protein-like protein</fullName>
    </submittedName>
</protein>
<reference evidence="19 20" key="2">
    <citation type="journal article" date="2013" name="Genome Announc.">
        <title>Genome Sequence of Growth-Improving Paenibacillus mucilaginosus Strain KNP414.</title>
        <authorList>
            <person name="Lu J.J."/>
            <person name="Wang J.F."/>
            <person name="Hu X.F."/>
        </authorList>
    </citation>
    <scope>NUCLEOTIDE SEQUENCE [LARGE SCALE GENOMIC DNA]</scope>
    <source>
        <strain evidence="19 20">KNP414</strain>
    </source>
</reference>
<dbReference type="Gene3D" id="3.40.710.10">
    <property type="entry name" value="DD-peptidase/beta-lactamase superfamily"/>
    <property type="match status" value="1"/>
</dbReference>
<dbReference type="Pfam" id="PF00905">
    <property type="entry name" value="Transpeptidase"/>
    <property type="match status" value="1"/>
</dbReference>
<dbReference type="InterPro" id="IPR012338">
    <property type="entry name" value="Beta-lactam/transpept-like"/>
</dbReference>
<feature type="compositionally biased region" description="Basic and acidic residues" evidence="15">
    <location>
        <begin position="935"/>
        <end position="954"/>
    </location>
</feature>
<dbReference type="GO" id="GO:0030288">
    <property type="term" value="C:outer membrane-bounded periplasmic space"/>
    <property type="evidence" value="ECO:0007669"/>
    <property type="project" value="TreeGrafter"/>
</dbReference>
<comment type="subcellular location">
    <subcellularLocation>
        <location evidence="1">Cell membrane</location>
    </subcellularLocation>
</comment>
<dbReference type="GO" id="GO:0008955">
    <property type="term" value="F:peptidoglycan glycosyltransferase activity"/>
    <property type="evidence" value="ECO:0007669"/>
    <property type="project" value="UniProtKB-EC"/>
</dbReference>
<evidence type="ECO:0000256" key="10">
    <source>
        <dbReference type="ARBA" id="ARBA00023136"/>
    </source>
</evidence>
<keyword evidence="8" id="KW-0133">Cell shape</keyword>
<dbReference type="PANTHER" id="PTHR32282">
    <property type="entry name" value="BINDING PROTEIN TRANSPEPTIDASE, PUTATIVE-RELATED"/>
    <property type="match status" value="1"/>
</dbReference>
<feature type="region of interest" description="Disordered" evidence="15">
    <location>
        <begin position="926"/>
        <end position="984"/>
    </location>
</feature>
<keyword evidence="3" id="KW-0121">Carboxypeptidase</keyword>
<comment type="catalytic activity">
    <reaction evidence="14">
        <text>[GlcNAc-(1-&gt;4)-Mur2Ac(oyl-L-Ala-gamma-D-Glu-L-Lys-D-Ala-D-Ala)](n)-di-trans,octa-cis-undecaprenyl diphosphate + beta-D-GlcNAc-(1-&gt;4)-Mur2Ac(oyl-L-Ala-gamma-D-Glu-L-Lys-D-Ala-D-Ala)-di-trans,octa-cis-undecaprenyl diphosphate = [GlcNAc-(1-&gt;4)-Mur2Ac(oyl-L-Ala-gamma-D-Glu-L-Lys-D-Ala-D-Ala)](n+1)-di-trans,octa-cis-undecaprenyl diphosphate + di-trans,octa-cis-undecaprenyl diphosphate + H(+)</text>
        <dbReference type="Rhea" id="RHEA:23708"/>
        <dbReference type="Rhea" id="RHEA-COMP:9602"/>
        <dbReference type="Rhea" id="RHEA-COMP:9603"/>
        <dbReference type="ChEBI" id="CHEBI:15378"/>
        <dbReference type="ChEBI" id="CHEBI:58405"/>
        <dbReference type="ChEBI" id="CHEBI:60033"/>
        <dbReference type="ChEBI" id="CHEBI:78435"/>
        <dbReference type="EC" id="2.4.99.28"/>
    </reaction>
</comment>
<evidence type="ECO:0000259" key="18">
    <source>
        <dbReference type="Pfam" id="PF00912"/>
    </source>
</evidence>
<dbReference type="GO" id="GO:0009002">
    <property type="term" value="F:serine-type D-Ala-D-Ala carboxypeptidase activity"/>
    <property type="evidence" value="ECO:0007669"/>
    <property type="project" value="UniProtKB-EC"/>
</dbReference>
<keyword evidence="11" id="KW-0511">Multifunctional enzyme</keyword>
<dbReference type="InterPro" id="IPR003961">
    <property type="entry name" value="FN3_dom"/>
</dbReference>
<evidence type="ECO:0000256" key="11">
    <source>
        <dbReference type="ARBA" id="ARBA00023268"/>
    </source>
</evidence>